<accession>A0A413IC73</accession>
<dbReference type="Proteomes" id="UP000284434">
    <property type="component" value="Unassembled WGS sequence"/>
</dbReference>
<evidence type="ECO:0000313" key="2">
    <source>
        <dbReference type="Proteomes" id="UP000284434"/>
    </source>
</evidence>
<proteinExistence type="predicted"/>
<name>A0A413IC73_9BACT</name>
<evidence type="ECO:0008006" key="3">
    <source>
        <dbReference type="Google" id="ProtNLM"/>
    </source>
</evidence>
<dbReference type="EMBL" id="QSCO01000011">
    <property type="protein sequence ID" value="RGY06714.1"/>
    <property type="molecule type" value="Genomic_DNA"/>
</dbReference>
<evidence type="ECO:0000313" key="1">
    <source>
        <dbReference type="EMBL" id="RGY06714.1"/>
    </source>
</evidence>
<dbReference type="RefSeq" id="WP_118103750.1">
    <property type="nucleotide sequence ID" value="NZ_QSCO01000011.1"/>
</dbReference>
<reference evidence="1 2" key="1">
    <citation type="submission" date="2018-08" db="EMBL/GenBank/DDBJ databases">
        <title>A genome reference for cultivated species of the human gut microbiota.</title>
        <authorList>
            <person name="Zou Y."/>
            <person name="Xue W."/>
            <person name="Luo G."/>
        </authorList>
    </citation>
    <scope>NUCLEOTIDE SEQUENCE [LARGE SCALE GENOMIC DNA]</scope>
    <source>
        <strain evidence="1 2">OF03-11</strain>
    </source>
</reference>
<comment type="caution">
    <text evidence="1">The sequence shown here is derived from an EMBL/GenBank/DDBJ whole genome shotgun (WGS) entry which is preliminary data.</text>
</comment>
<dbReference type="AlphaFoldDB" id="A0A413IC73"/>
<protein>
    <recommendedName>
        <fullName evidence="3">Redoxin domain-containing protein</fullName>
    </recommendedName>
</protein>
<organism evidence="1 2">
    <name type="scientific">Odoribacter splanchnicus</name>
    <dbReference type="NCBI Taxonomy" id="28118"/>
    <lineage>
        <taxon>Bacteria</taxon>
        <taxon>Pseudomonadati</taxon>
        <taxon>Bacteroidota</taxon>
        <taxon>Bacteroidia</taxon>
        <taxon>Bacteroidales</taxon>
        <taxon>Odoribacteraceae</taxon>
        <taxon>Odoribacter</taxon>
    </lineage>
</organism>
<gene>
    <name evidence="1" type="ORF">DXA53_09380</name>
</gene>
<sequence>MKIEVNQVVNWSIRISIFFTLCSCNTTSQKLLKEMTLLQSKPINCGQNELVHHDTLQKEIKCIVYSDSVSCTPCAINKMYLWNSFLDYSKSYNGQLNFYFIFCPARKDFQEMKLALIKNSRFNYPIILDTLGQFAKLNPHLPKNKALHTFLLDENNNVILVGNPLHNKKIKEMFYRIVEDRLGKPE</sequence>